<gene>
    <name evidence="2" type="ORF">CC86DRAFT_139689</name>
</gene>
<proteinExistence type="predicted"/>
<evidence type="ECO:0000313" key="2">
    <source>
        <dbReference type="EMBL" id="KAF2831479.1"/>
    </source>
</evidence>
<evidence type="ECO:0000256" key="1">
    <source>
        <dbReference type="SAM" id="MobiDB-lite"/>
    </source>
</evidence>
<evidence type="ECO:0000313" key="3">
    <source>
        <dbReference type="Proteomes" id="UP000799424"/>
    </source>
</evidence>
<protein>
    <submittedName>
        <fullName evidence="2">Uncharacterized protein</fullName>
    </submittedName>
</protein>
<dbReference type="AlphaFoldDB" id="A0A6A7AFK5"/>
<reference evidence="2" key="1">
    <citation type="journal article" date="2020" name="Stud. Mycol.">
        <title>101 Dothideomycetes genomes: a test case for predicting lifestyles and emergence of pathogens.</title>
        <authorList>
            <person name="Haridas S."/>
            <person name="Albert R."/>
            <person name="Binder M."/>
            <person name="Bloem J."/>
            <person name="Labutti K."/>
            <person name="Salamov A."/>
            <person name="Andreopoulos B."/>
            <person name="Baker S."/>
            <person name="Barry K."/>
            <person name="Bills G."/>
            <person name="Bluhm B."/>
            <person name="Cannon C."/>
            <person name="Castanera R."/>
            <person name="Culley D."/>
            <person name="Daum C."/>
            <person name="Ezra D."/>
            <person name="Gonzalez J."/>
            <person name="Henrissat B."/>
            <person name="Kuo A."/>
            <person name="Liang C."/>
            <person name="Lipzen A."/>
            <person name="Lutzoni F."/>
            <person name="Magnuson J."/>
            <person name="Mondo S."/>
            <person name="Nolan M."/>
            <person name="Ohm R."/>
            <person name="Pangilinan J."/>
            <person name="Park H.-J."/>
            <person name="Ramirez L."/>
            <person name="Alfaro M."/>
            <person name="Sun H."/>
            <person name="Tritt A."/>
            <person name="Yoshinaga Y."/>
            <person name="Zwiers L.-H."/>
            <person name="Turgeon B."/>
            <person name="Goodwin S."/>
            <person name="Spatafora J."/>
            <person name="Crous P."/>
            <person name="Grigoriev I."/>
        </authorList>
    </citation>
    <scope>NUCLEOTIDE SEQUENCE</scope>
    <source>
        <strain evidence="2">CBS 113818</strain>
    </source>
</reference>
<dbReference type="EMBL" id="MU006218">
    <property type="protein sequence ID" value="KAF2831479.1"/>
    <property type="molecule type" value="Genomic_DNA"/>
</dbReference>
<feature type="region of interest" description="Disordered" evidence="1">
    <location>
        <begin position="69"/>
        <end position="95"/>
    </location>
</feature>
<keyword evidence="3" id="KW-1185">Reference proteome</keyword>
<name>A0A6A7AFK5_9PLEO</name>
<sequence length="151" mass="17055">MPSPQSPYNYYYYAFLPAESSLSDLQYYFTHNAPTTATEWHYYALALFHYQEAHEDHESATPLVPEEYFSSQAGMSSDGDDDSDDEWTYQQPHVLCPGGPQLDEGEIVLTSIELPPIADLISFPWTPVGVGLPPLRYLDRGVVVKEEDDEA</sequence>
<feature type="compositionally biased region" description="Acidic residues" evidence="1">
    <location>
        <begin position="78"/>
        <end position="87"/>
    </location>
</feature>
<dbReference type="Proteomes" id="UP000799424">
    <property type="component" value="Unassembled WGS sequence"/>
</dbReference>
<dbReference type="OrthoDB" id="10598445at2759"/>
<organism evidence="2 3">
    <name type="scientific">Ophiobolus disseminans</name>
    <dbReference type="NCBI Taxonomy" id="1469910"/>
    <lineage>
        <taxon>Eukaryota</taxon>
        <taxon>Fungi</taxon>
        <taxon>Dikarya</taxon>
        <taxon>Ascomycota</taxon>
        <taxon>Pezizomycotina</taxon>
        <taxon>Dothideomycetes</taxon>
        <taxon>Pleosporomycetidae</taxon>
        <taxon>Pleosporales</taxon>
        <taxon>Pleosporineae</taxon>
        <taxon>Phaeosphaeriaceae</taxon>
        <taxon>Ophiobolus</taxon>
    </lineage>
</organism>
<accession>A0A6A7AFK5</accession>